<feature type="domain" description="NB-ARC" evidence="5">
    <location>
        <begin position="123"/>
        <end position="294"/>
    </location>
</feature>
<organism evidence="7 8">
    <name type="scientific">Hevea brasiliensis</name>
    <name type="common">Para rubber tree</name>
    <name type="synonym">Siphonia brasiliensis</name>
    <dbReference type="NCBI Taxonomy" id="3981"/>
    <lineage>
        <taxon>Eukaryota</taxon>
        <taxon>Viridiplantae</taxon>
        <taxon>Streptophyta</taxon>
        <taxon>Embryophyta</taxon>
        <taxon>Tracheophyta</taxon>
        <taxon>Spermatophyta</taxon>
        <taxon>Magnoliopsida</taxon>
        <taxon>eudicotyledons</taxon>
        <taxon>Gunneridae</taxon>
        <taxon>Pentapetalae</taxon>
        <taxon>rosids</taxon>
        <taxon>fabids</taxon>
        <taxon>Malpighiales</taxon>
        <taxon>Euphorbiaceae</taxon>
        <taxon>Crotonoideae</taxon>
        <taxon>Micrandreae</taxon>
        <taxon>Hevea</taxon>
    </lineage>
</organism>
<dbReference type="PANTHER" id="PTHR19338:SF66">
    <property type="entry name" value="NB-ARC DOMAIN-CONTAINING PROTEIN"/>
    <property type="match status" value="1"/>
</dbReference>
<dbReference type="InterPro" id="IPR038005">
    <property type="entry name" value="RX-like_CC"/>
</dbReference>
<keyword evidence="1" id="KW-0677">Repeat</keyword>
<gene>
    <name evidence="7" type="ORF">GH714_036335</name>
</gene>
<proteinExistence type="predicted"/>
<dbReference type="PANTHER" id="PTHR19338">
    <property type="entry name" value="TRANSLOCASE OF INNER MITOCHONDRIAL MEMBRANE 13 HOMOLOG"/>
    <property type="match status" value="1"/>
</dbReference>
<keyword evidence="2" id="KW-0547">Nucleotide-binding</keyword>
<protein>
    <recommendedName>
        <fullName evidence="9">Rx N-terminal domain-containing protein</fullName>
    </recommendedName>
</protein>
<dbReference type="Proteomes" id="UP000467840">
    <property type="component" value="Chromosome 7"/>
</dbReference>
<evidence type="ECO:0000259" key="5">
    <source>
        <dbReference type="Pfam" id="PF00931"/>
    </source>
</evidence>
<dbReference type="Pfam" id="PF18052">
    <property type="entry name" value="Rx_N"/>
    <property type="match status" value="1"/>
</dbReference>
<dbReference type="Pfam" id="PF00931">
    <property type="entry name" value="NB-ARC"/>
    <property type="match status" value="1"/>
</dbReference>
<feature type="coiled-coil region" evidence="4">
    <location>
        <begin position="24"/>
        <end position="51"/>
    </location>
</feature>
<feature type="domain" description="Disease resistance N-terminal" evidence="6">
    <location>
        <begin position="5"/>
        <end position="87"/>
    </location>
</feature>
<dbReference type="InterPro" id="IPR002182">
    <property type="entry name" value="NB-ARC"/>
</dbReference>
<keyword evidence="3" id="KW-0611">Plant defense</keyword>
<dbReference type="InterPro" id="IPR027417">
    <property type="entry name" value="P-loop_NTPase"/>
</dbReference>
<evidence type="ECO:0000256" key="3">
    <source>
        <dbReference type="ARBA" id="ARBA00022821"/>
    </source>
</evidence>
<accession>A0A6A6L413</accession>
<sequence length="316" mass="36856">MAEAVVSSAVQRIAYLLIQEAVSVHGVRHQVERLQAELKRMQCLLKDADHQQDQDERVRNWVAEIKDLTYDSEDIIDTFLLKATRAGEKVFMGEGYSSASEMQQRLRRSYPYDDDEQVISLDANMRDLKDQLMMEEEQLLIVSIVGMGGLGKTTLAKKDVMVGILMDVTSSDDKSKLERTEEEKVSKFKLERMKEEQKFKSLFKKMEEEDLVKTLYSVLEEKHYLVFLDDIWTNVAWDRLKPVFPKRKKGSKVLFTARNREVASYADPWSFPVEPPFLTDDDSWNFSRGKHSQKTSSWSMVAHQNLKNWEGKWRKK</sequence>
<evidence type="ECO:0000256" key="1">
    <source>
        <dbReference type="ARBA" id="ARBA00022737"/>
    </source>
</evidence>
<reference evidence="7 8" key="1">
    <citation type="journal article" date="2020" name="Mol. Plant">
        <title>The Chromosome-Based Rubber Tree Genome Provides New Insights into Spurge Genome Evolution and Rubber Biosynthesis.</title>
        <authorList>
            <person name="Liu J."/>
            <person name="Shi C."/>
            <person name="Shi C.C."/>
            <person name="Li W."/>
            <person name="Zhang Q.J."/>
            <person name="Zhang Y."/>
            <person name="Li K."/>
            <person name="Lu H.F."/>
            <person name="Shi C."/>
            <person name="Zhu S.T."/>
            <person name="Xiao Z.Y."/>
            <person name="Nan H."/>
            <person name="Yue Y."/>
            <person name="Zhu X.G."/>
            <person name="Wu Y."/>
            <person name="Hong X.N."/>
            <person name="Fan G.Y."/>
            <person name="Tong Y."/>
            <person name="Zhang D."/>
            <person name="Mao C.L."/>
            <person name="Liu Y.L."/>
            <person name="Hao S.J."/>
            <person name="Liu W.Q."/>
            <person name="Lv M.Q."/>
            <person name="Zhang H.B."/>
            <person name="Liu Y."/>
            <person name="Hu-Tang G.R."/>
            <person name="Wang J.P."/>
            <person name="Wang J.H."/>
            <person name="Sun Y.H."/>
            <person name="Ni S.B."/>
            <person name="Chen W.B."/>
            <person name="Zhang X.C."/>
            <person name="Jiao Y.N."/>
            <person name="Eichler E.E."/>
            <person name="Li G.H."/>
            <person name="Liu X."/>
            <person name="Gao L.Z."/>
        </authorList>
    </citation>
    <scope>NUCLEOTIDE SEQUENCE [LARGE SCALE GENOMIC DNA]</scope>
    <source>
        <strain evidence="8">cv. GT1</strain>
        <tissue evidence="7">Leaf</tissue>
    </source>
</reference>
<dbReference type="EMBL" id="JAAGAX010000013">
    <property type="protein sequence ID" value="KAF2296142.1"/>
    <property type="molecule type" value="Genomic_DNA"/>
</dbReference>
<evidence type="ECO:0000313" key="8">
    <source>
        <dbReference type="Proteomes" id="UP000467840"/>
    </source>
</evidence>
<evidence type="ECO:0008006" key="9">
    <source>
        <dbReference type="Google" id="ProtNLM"/>
    </source>
</evidence>
<name>A0A6A6L413_HEVBR</name>
<comment type="caution">
    <text evidence="7">The sequence shown here is derived from an EMBL/GenBank/DDBJ whole genome shotgun (WGS) entry which is preliminary data.</text>
</comment>
<dbReference type="GO" id="GO:0006952">
    <property type="term" value="P:defense response"/>
    <property type="evidence" value="ECO:0007669"/>
    <property type="project" value="UniProtKB-KW"/>
</dbReference>
<dbReference type="GO" id="GO:0043531">
    <property type="term" value="F:ADP binding"/>
    <property type="evidence" value="ECO:0007669"/>
    <property type="project" value="InterPro"/>
</dbReference>
<dbReference type="CDD" id="cd14798">
    <property type="entry name" value="RX-CC_like"/>
    <property type="match status" value="1"/>
</dbReference>
<dbReference type="SUPFAM" id="SSF52540">
    <property type="entry name" value="P-loop containing nucleoside triphosphate hydrolases"/>
    <property type="match status" value="1"/>
</dbReference>
<evidence type="ECO:0000256" key="2">
    <source>
        <dbReference type="ARBA" id="ARBA00022741"/>
    </source>
</evidence>
<dbReference type="FunFam" id="3.40.50.300:FF:001091">
    <property type="entry name" value="Probable disease resistance protein At1g61300"/>
    <property type="match status" value="1"/>
</dbReference>
<dbReference type="Gene3D" id="1.20.5.4130">
    <property type="match status" value="1"/>
</dbReference>
<dbReference type="AlphaFoldDB" id="A0A6A6L413"/>
<dbReference type="PRINTS" id="PR00364">
    <property type="entry name" value="DISEASERSIST"/>
</dbReference>
<keyword evidence="4" id="KW-0175">Coiled coil</keyword>
<evidence type="ECO:0000256" key="4">
    <source>
        <dbReference type="SAM" id="Coils"/>
    </source>
</evidence>
<evidence type="ECO:0000313" key="7">
    <source>
        <dbReference type="EMBL" id="KAF2296142.1"/>
    </source>
</evidence>
<keyword evidence="8" id="KW-1185">Reference proteome</keyword>
<dbReference type="Gene3D" id="3.40.50.300">
    <property type="entry name" value="P-loop containing nucleotide triphosphate hydrolases"/>
    <property type="match status" value="1"/>
</dbReference>
<dbReference type="InterPro" id="IPR041118">
    <property type="entry name" value="Rx_N"/>
</dbReference>
<evidence type="ECO:0000259" key="6">
    <source>
        <dbReference type="Pfam" id="PF18052"/>
    </source>
</evidence>